<dbReference type="EMBL" id="BKCJ010006218">
    <property type="protein sequence ID" value="GEU70985.1"/>
    <property type="molecule type" value="Genomic_DNA"/>
</dbReference>
<reference evidence="1" key="1">
    <citation type="journal article" date="2019" name="Sci. Rep.">
        <title>Draft genome of Tanacetum cinerariifolium, the natural source of mosquito coil.</title>
        <authorList>
            <person name="Yamashiro T."/>
            <person name="Shiraishi A."/>
            <person name="Satake H."/>
            <person name="Nakayama K."/>
        </authorList>
    </citation>
    <scope>NUCLEOTIDE SEQUENCE</scope>
</reference>
<organism evidence="1">
    <name type="scientific">Tanacetum cinerariifolium</name>
    <name type="common">Dalmatian daisy</name>
    <name type="synonym">Chrysanthemum cinerariifolium</name>
    <dbReference type="NCBI Taxonomy" id="118510"/>
    <lineage>
        <taxon>Eukaryota</taxon>
        <taxon>Viridiplantae</taxon>
        <taxon>Streptophyta</taxon>
        <taxon>Embryophyta</taxon>
        <taxon>Tracheophyta</taxon>
        <taxon>Spermatophyta</taxon>
        <taxon>Magnoliopsida</taxon>
        <taxon>eudicotyledons</taxon>
        <taxon>Gunneridae</taxon>
        <taxon>Pentapetalae</taxon>
        <taxon>asterids</taxon>
        <taxon>campanulids</taxon>
        <taxon>Asterales</taxon>
        <taxon>Asteraceae</taxon>
        <taxon>Asteroideae</taxon>
        <taxon>Anthemideae</taxon>
        <taxon>Anthemidinae</taxon>
        <taxon>Tanacetum</taxon>
    </lineage>
</organism>
<evidence type="ECO:0000313" key="1">
    <source>
        <dbReference type="EMBL" id="GEU70985.1"/>
    </source>
</evidence>
<dbReference type="AlphaFoldDB" id="A0A6L2MFK2"/>
<name>A0A6L2MFK2_TANCI</name>
<protein>
    <submittedName>
        <fullName evidence="1">Uncharacterized protein</fullName>
    </submittedName>
</protein>
<comment type="caution">
    <text evidence="1">The sequence shown here is derived from an EMBL/GenBank/DDBJ whole genome shotgun (WGS) entry which is preliminary data.</text>
</comment>
<gene>
    <name evidence="1" type="ORF">Tci_042963</name>
</gene>
<proteinExistence type="predicted"/>
<sequence length="88" mass="10235">MPLDEVFQSRHREDHARHARCLRRRIYGLGDDDLRRGIVIKVVQFVTHCGRKHRCILIFCIILTDSCSLYNNYSTMAKRGFVSAEVVA</sequence>
<accession>A0A6L2MFK2</accession>